<organism evidence="7 8">
    <name type="scientific">Solidesulfovibrio fructosivorans JJ]</name>
    <dbReference type="NCBI Taxonomy" id="596151"/>
    <lineage>
        <taxon>Bacteria</taxon>
        <taxon>Pseudomonadati</taxon>
        <taxon>Thermodesulfobacteriota</taxon>
        <taxon>Desulfovibrionia</taxon>
        <taxon>Desulfovibrionales</taxon>
        <taxon>Desulfovibrionaceae</taxon>
        <taxon>Solidesulfovibrio</taxon>
    </lineage>
</organism>
<dbReference type="PANTHER" id="PTHR11496:SF102">
    <property type="entry name" value="ALCOHOL DEHYDROGENASE 4"/>
    <property type="match status" value="1"/>
</dbReference>
<dbReference type="GO" id="GO:0046872">
    <property type="term" value="F:metal ion binding"/>
    <property type="evidence" value="ECO:0007669"/>
    <property type="project" value="InterPro"/>
</dbReference>
<evidence type="ECO:0000256" key="3">
    <source>
        <dbReference type="ARBA" id="ARBA00023002"/>
    </source>
</evidence>
<dbReference type="Pfam" id="PF00465">
    <property type="entry name" value="Fe-ADH"/>
    <property type="match status" value="1"/>
</dbReference>
<dbReference type="EMBL" id="AECZ01000004">
    <property type="protein sequence ID" value="EFL52464.1"/>
    <property type="molecule type" value="Genomic_DNA"/>
</dbReference>
<evidence type="ECO:0000259" key="6">
    <source>
        <dbReference type="Pfam" id="PF25137"/>
    </source>
</evidence>
<dbReference type="Pfam" id="PF25137">
    <property type="entry name" value="ADH_Fe_C"/>
    <property type="match status" value="1"/>
</dbReference>
<dbReference type="InterPro" id="IPR018211">
    <property type="entry name" value="ADH_Fe_CS"/>
</dbReference>
<evidence type="ECO:0000256" key="2">
    <source>
        <dbReference type="ARBA" id="ARBA00007358"/>
    </source>
</evidence>
<keyword evidence="3" id="KW-0560">Oxidoreductase</keyword>
<protein>
    <submittedName>
        <fullName evidence="7">Iron-containing alcohol dehydrogenase</fullName>
    </submittedName>
</protein>
<dbReference type="PROSITE" id="PS00913">
    <property type="entry name" value="ADH_IRON_1"/>
    <property type="match status" value="1"/>
</dbReference>
<evidence type="ECO:0000256" key="4">
    <source>
        <dbReference type="ARBA" id="ARBA00023027"/>
    </source>
</evidence>
<comment type="cofactor">
    <cofactor evidence="1">
        <name>Fe cation</name>
        <dbReference type="ChEBI" id="CHEBI:24875"/>
    </cofactor>
</comment>
<dbReference type="InterPro" id="IPR001670">
    <property type="entry name" value="ADH_Fe/GldA"/>
</dbReference>
<dbReference type="InterPro" id="IPR056798">
    <property type="entry name" value="ADH_Fe_C"/>
</dbReference>
<dbReference type="STRING" id="596151.DesfrDRAFT_0953"/>
<dbReference type="eggNOG" id="COG1454">
    <property type="taxonomic scope" value="Bacteria"/>
</dbReference>
<proteinExistence type="inferred from homology"/>
<name>E1JTK4_SOLFR</name>
<dbReference type="InterPro" id="IPR039697">
    <property type="entry name" value="Alcohol_dehydrogenase_Fe"/>
</dbReference>
<evidence type="ECO:0000259" key="5">
    <source>
        <dbReference type="Pfam" id="PF00465"/>
    </source>
</evidence>
<evidence type="ECO:0000256" key="1">
    <source>
        <dbReference type="ARBA" id="ARBA00001962"/>
    </source>
</evidence>
<dbReference type="SUPFAM" id="SSF56796">
    <property type="entry name" value="Dehydroquinate synthase-like"/>
    <property type="match status" value="1"/>
</dbReference>
<reference evidence="7 8" key="1">
    <citation type="submission" date="2010-08" db="EMBL/GenBank/DDBJ databases">
        <title>The draft genome of Desulfovibrio fructosovorans JJ.</title>
        <authorList>
            <consortium name="US DOE Joint Genome Institute (JGI-PGF)"/>
            <person name="Lucas S."/>
            <person name="Copeland A."/>
            <person name="Lapidus A."/>
            <person name="Cheng J.-F."/>
            <person name="Bruce D."/>
            <person name="Goodwin L."/>
            <person name="Pitluck S."/>
            <person name="Land M.L."/>
            <person name="Hauser L."/>
            <person name="Chang Y.-J."/>
            <person name="Jeffries C."/>
            <person name="Wall J.D."/>
            <person name="Stahl D.A."/>
            <person name="Arkin A.P."/>
            <person name="Dehal P."/>
            <person name="Stolyar S.M."/>
            <person name="Hazen T.C."/>
            <person name="Woyke T.J."/>
        </authorList>
    </citation>
    <scope>NUCLEOTIDE SEQUENCE [LARGE SCALE GENOMIC DNA]</scope>
    <source>
        <strain evidence="7 8">JJ</strain>
    </source>
</reference>
<dbReference type="RefSeq" id="WP_005991597.1">
    <property type="nucleotide sequence ID" value="NZ_AECZ01000004.1"/>
</dbReference>
<comment type="caution">
    <text evidence="7">The sequence shown here is derived from an EMBL/GenBank/DDBJ whole genome shotgun (WGS) entry which is preliminary data.</text>
</comment>
<dbReference type="CDD" id="cd08183">
    <property type="entry name" value="Fe-ADH-like"/>
    <property type="match status" value="1"/>
</dbReference>
<dbReference type="PANTHER" id="PTHR11496">
    <property type="entry name" value="ALCOHOL DEHYDROGENASE"/>
    <property type="match status" value="1"/>
</dbReference>
<keyword evidence="4" id="KW-0520">NAD</keyword>
<feature type="domain" description="Alcohol dehydrogenase iron-type/glycerol dehydrogenase GldA" evidence="5">
    <location>
        <begin position="8"/>
        <end position="175"/>
    </location>
</feature>
<evidence type="ECO:0000313" key="7">
    <source>
        <dbReference type="EMBL" id="EFL52464.1"/>
    </source>
</evidence>
<sequence length="385" mass="38803">MNFTFQTPGKVIFGRDTAGQLPEHIAAHGRAPLIVTGATPERHQALLKALRQAGLTVTVFPVAGEPAVETAATGARLAREAGCDVVVGIGGGGALDTAKAVAALATNTAEILTYLEVVGQGRPLTERPLPCIAVPTTAGTGAEATANAVLTVPEARVKVSLRSAMMLPEVALVDPLLSATMPPAVTAATGLDALTQLLESFVSDKANPMTDALCREGLPRAARGLAAAYADGNDLQAREDMALASLLGGMALANAKLGAVHGFAAPIGGLFGAPHGFVCASLLPFVTAANIKALRDRAPEAPALAAYATAARLLTGSPEATPEDAANWLAATCRALQAPSLGNLGVTAADIPLVVEKAAKASSMRGNPVELSSDELAAILTAAIG</sequence>
<comment type="similarity">
    <text evidence="2">Belongs to the iron-containing alcohol dehydrogenase family.</text>
</comment>
<evidence type="ECO:0000313" key="8">
    <source>
        <dbReference type="Proteomes" id="UP000006250"/>
    </source>
</evidence>
<accession>E1JTK4</accession>
<feature type="domain" description="Fe-containing alcohol dehydrogenase-like C-terminal" evidence="6">
    <location>
        <begin position="186"/>
        <end position="383"/>
    </location>
</feature>
<dbReference type="AlphaFoldDB" id="E1JTK4"/>
<dbReference type="Gene3D" id="3.40.50.1970">
    <property type="match status" value="1"/>
</dbReference>
<dbReference type="FunFam" id="3.40.50.1970:FF:000003">
    <property type="entry name" value="Alcohol dehydrogenase, iron-containing"/>
    <property type="match status" value="1"/>
</dbReference>
<keyword evidence="8" id="KW-1185">Reference proteome</keyword>
<gene>
    <name evidence="7" type="ORF">DesfrDRAFT_0953</name>
</gene>
<dbReference type="OrthoDB" id="9778433at2"/>
<dbReference type="GO" id="GO:0004022">
    <property type="term" value="F:alcohol dehydrogenase (NAD+) activity"/>
    <property type="evidence" value="ECO:0007669"/>
    <property type="project" value="TreeGrafter"/>
</dbReference>
<dbReference type="Gene3D" id="1.20.1090.10">
    <property type="entry name" value="Dehydroquinate synthase-like - alpha domain"/>
    <property type="match status" value="1"/>
</dbReference>
<dbReference type="Proteomes" id="UP000006250">
    <property type="component" value="Unassembled WGS sequence"/>
</dbReference>